<evidence type="ECO:0000256" key="1">
    <source>
        <dbReference type="ARBA" id="ARBA00022448"/>
    </source>
</evidence>
<evidence type="ECO:0000256" key="4">
    <source>
        <dbReference type="ARBA" id="ARBA00022982"/>
    </source>
</evidence>
<dbReference type="EMBL" id="LT934425">
    <property type="protein sequence ID" value="SOH04636.1"/>
    <property type="molecule type" value="Genomic_DNA"/>
</dbReference>
<feature type="transmembrane region" description="Helical" evidence="7">
    <location>
        <begin position="76"/>
        <end position="97"/>
    </location>
</feature>
<dbReference type="AlphaFoldDB" id="Q1PVB7"/>
<dbReference type="PANTHER" id="PTHR30176:SF3">
    <property type="entry name" value="FERREDOXIN-TYPE PROTEIN NAPH"/>
    <property type="match status" value="1"/>
</dbReference>
<keyword evidence="6" id="KW-0411">Iron-sulfur</keyword>
<accession>Q1PVB7</accession>
<dbReference type="InterPro" id="IPR013783">
    <property type="entry name" value="Ig-like_fold"/>
</dbReference>
<evidence type="ECO:0000313" key="9">
    <source>
        <dbReference type="EMBL" id="CAJ71171.1"/>
    </source>
</evidence>
<reference evidence="12" key="4">
    <citation type="submission" date="2017-10" db="EMBL/GenBank/DDBJ databases">
        <authorList>
            <person name="Frank J."/>
        </authorList>
    </citation>
    <scope>NUCLEOTIDE SEQUENCE [LARGE SCALE GENOMIC DNA]</scope>
</reference>
<reference evidence="10 13" key="5">
    <citation type="submission" date="2020-02" db="EMBL/GenBank/DDBJ databases">
        <title>Newly sequenced genome of strain CSTR1 showed variability in Candidatus Kuenenia stuttgartiensis genomes.</title>
        <authorList>
            <person name="Ding C."/>
            <person name="Adrian L."/>
        </authorList>
    </citation>
    <scope>NUCLEOTIDE SEQUENCE [LARGE SCALE GENOMIC DNA]</scope>
    <source>
        <strain evidence="10 13">CSTR1</strain>
    </source>
</reference>
<feature type="transmembrane region" description="Helical" evidence="7">
    <location>
        <begin position="149"/>
        <end position="169"/>
    </location>
</feature>
<dbReference type="Gene3D" id="2.60.40.10">
    <property type="entry name" value="Immunoglobulins"/>
    <property type="match status" value="1"/>
</dbReference>
<organism evidence="9">
    <name type="scientific">Kuenenia stuttgartiensis</name>
    <dbReference type="NCBI Taxonomy" id="174633"/>
    <lineage>
        <taxon>Bacteria</taxon>
        <taxon>Pseudomonadati</taxon>
        <taxon>Planctomycetota</taxon>
        <taxon>Candidatus Brocadiia</taxon>
        <taxon>Candidatus Brocadiales</taxon>
        <taxon>Candidatus Brocadiaceae</taxon>
        <taxon>Candidatus Kuenenia</taxon>
    </lineage>
</organism>
<dbReference type="PROSITE" id="PS51379">
    <property type="entry name" value="4FE4S_FER_2"/>
    <property type="match status" value="1"/>
</dbReference>
<dbReference type="GO" id="GO:0046872">
    <property type="term" value="F:metal ion binding"/>
    <property type="evidence" value="ECO:0007669"/>
    <property type="project" value="UniProtKB-KW"/>
</dbReference>
<dbReference type="SUPFAM" id="SSF54862">
    <property type="entry name" value="4Fe-4S ferredoxins"/>
    <property type="match status" value="1"/>
</dbReference>
<evidence type="ECO:0000256" key="7">
    <source>
        <dbReference type="SAM" id="Phobius"/>
    </source>
</evidence>
<dbReference type="Proteomes" id="UP000501926">
    <property type="component" value="Chromosome"/>
</dbReference>
<evidence type="ECO:0000313" key="11">
    <source>
        <dbReference type="EMBL" id="SOH04636.1"/>
    </source>
</evidence>
<dbReference type="EMBL" id="CT573073">
    <property type="protein sequence ID" value="CAJ71171.1"/>
    <property type="molecule type" value="Genomic_DNA"/>
</dbReference>
<dbReference type="Pfam" id="PF13746">
    <property type="entry name" value="Fer4_18"/>
    <property type="match status" value="1"/>
</dbReference>
<dbReference type="PANTHER" id="PTHR30176">
    <property type="entry name" value="FERREDOXIN-TYPE PROTEIN NAPH"/>
    <property type="match status" value="1"/>
</dbReference>
<keyword evidence="2" id="KW-0004">4Fe-4S</keyword>
<evidence type="ECO:0000256" key="3">
    <source>
        <dbReference type="ARBA" id="ARBA00022723"/>
    </source>
</evidence>
<sequence length="466" mass="52849">MSKNFYNPSHEGIRITHPMAVYGFYRKYRTIVEIALLIAFFLFPWIKINGFPAILIDIPHRRFSLFGLQFWGHDTPMLFFVMASFSMGIVFATSAWGRVWCGWACPQTVFIGAIFRKIESFVEGGHIARIKLRKAPFHKEKLIKKTVKWSLFFLTSAVISHTILAYFAGAENLVSMIAISPFKNWAVFLTTGIVTIVVMLNFGWFREQLCISICPYGRLQSVLMDENSLAIIYDEKRGEPRKGLQPKTEEPGDCINCYKCVAVCPTGIDIRKGLQMECIACTACIDACDTVMATVKKPKGLIRYESENGLRGRPSGFWRIKNMIYLGLVSACLIGLASYISNRPDLDITVLRAQESPYRVITKSREEPLISNHYTLNLKNQSFHEIEVDIKHAEDSRNKGIEIIAPTYPEMIAPGKTTKNHFFITFPKSLLSEKGQLNFQLHIAATSNNKTTRNYIKELTLAGPVK</sequence>
<evidence type="ECO:0000313" key="12">
    <source>
        <dbReference type="Proteomes" id="UP000221734"/>
    </source>
</evidence>
<evidence type="ECO:0000259" key="8">
    <source>
        <dbReference type="PROSITE" id="PS51379"/>
    </source>
</evidence>
<protein>
    <submittedName>
        <fullName evidence="10">Cbb3-type cytochrome oxidase biogenesis protein CcoG, involved in Cu oxidation</fullName>
    </submittedName>
</protein>
<dbReference type="KEGG" id="kst:KSMBR1_2139"/>
<keyword evidence="3" id="KW-0479">Metal-binding</keyword>
<dbReference type="InterPro" id="IPR032879">
    <property type="entry name" value="FixG_C"/>
</dbReference>
<dbReference type="GO" id="GO:0051539">
    <property type="term" value="F:4 iron, 4 sulfur cluster binding"/>
    <property type="evidence" value="ECO:0007669"/>
    <property type="project" value="UniProtKB-KW"/>
</dbReference>
<dbReference type="Pfam" id="PF11614">
    <property type="entry name" value="FixG_C"/>
    <property type="match status" value="1"/>
</dbReference>
<keyword evidence="12" id="KW-1185">Reference proteome</keyword>
<dbReference type="InterPro" id="IPR017896">
    <property type="entry name" value="4Fe4S_Fe-S-bd"/>
</dbReference>
<proteinExistence type="predicted"/>
<keyword evidence="7" id="KW-1133">Transmembrane helix</keyword>
<dbReference type="NCBIfam" id="TIGR02745">
    <property type="entry name" value="ccoG_rdxA_fixG"/>
    <property type="match status" value="1"/>
</dbReference>
<gene>
    <name evidence="10" type="ORF">KsCSTR_00190</name>
    <name evidence="11" type="ORF">KSMBR1_2139</name>
    <name evidence="9" type="ORF">kustc0426</name>
</gene>
<feature type="transmembrane region" description="Helical" evidence="7">
    <location>
        <begin position="185"/>
        <end position="205"/>
    </location>
</feature>
<keyword evidence="4" id="KW-0249">Electron transport</keyword>
<name>Q1PVB7_KUEST</name>
<dbReference type="Proteomes" id="UP000221734">
    <property type="component" value="Chromosome Kuenenia_stuttgartiensis_MBR1"/>
</dbReference>
<dbReference type="EMBL" id="CP049055">
    <property type="protein sequence ID" value="QII09398.1"/>
    <property type="molecule type" value="Genomic_DNA"/>
</dbReference>
<keyword evidence="7" id="KW-0472">Membrane</keyword>
<dbReference type="InterPro" id="IPR017900">
    <property type="entry name" value="4Fe4S_Fe_S_CS"/>
</dbReference>
<reference evidence="9" key="2">
    <citation type="submission" date="2006-01" db="EMBL/GenBank/DDBJ databases">
        <authorList>
            <person name="Genoscope"/>
        </authorList>
    </citation>
    <scope>NUCLEOTIDE SEQUENCE</scope>
</reference>
<feature type="domain" description="4Fe-4S ferredoxin-type" evidence="8">
    <location>
        <begin position="244"/>
        <end position="273"/>
    </location>
</feature>
<dbReference type="InterPro" id="IPR051684">
    <property type="entry name" value="Electron_Trans/Redox"/>
</dbReference>
<dbReference type="GO" id="GO:0005886">
    <property type="term" value="C:plasma membrane"/>
    <property type="evidence" value="ECO:0007669"/>
    <property type="project" value="TreeGrafter"/>
</dbReference>
<evidence type="ECO:0000256" key="2">
    <source>
        <dbReference type="ARBA" id="ARBA00022485"/>
    </source>
</evidence>
<feature type="transmembrane region" description="Helical" evidence="7">
    <location>
        <begin position="323"/>
        <end position="341"/>
    </location>
</feature>
<dbReference type="Pfam" id="PF12801">
    <property type="entry name" value="Fer4_5"/>
    <property type="match status" value="1"/>
</dbReference>
<dbReference type="RefSeq" id="WP_099325324.1">
    <property type="nucleotide sequence ID" value="NZ_CP049055.1"/>
</dbReference>
<dbReference type="InterPro" id="IPR014116">
    <property type="entry name" value="Cyt_c_oxidase_cbb3_FixG"/>
</dbReference>
<dbReference type="Gene3D" id="3.30.70.20">
    <property type="match status" value="1"/>
</dbReference>
<dbReference type="PROSITE" id="PS00198">
    <property type="entry name" value="4FE4S_FER_1"/>
    <property type="match status" value="1"/>
</dbReference>
<dbReference type="OrthoDB" id="9786132at2"/>
<evidence type="ECO:0000313" key="10">
    <source>
        <dbReference type="EMBL" id="QII09398.1"/>
    </source>
</evidence>
<evidence type="ECO:0000313" key="13">
    <source>
        <dbReference type="Proteomes" id="UP000501926"/>
    </source>
</evidence>
<evidence type="ECO:0000256" key="6">
    <source>
        <dbReference type="ARBA" id="ARBA00023014"/>
    </source>
</evidence>
<keyword evidence="1" id="KW-0813">Transport</keyword>
<evidence type="ECO:0000256" key="5">
    <source>
        <dbReference type="ARBA" id="ARBA00023004"/>
    </source>
</evidence>
<reference evidence="9" key="1">
    <citation type="journal article" date="2006" name="Nature">
        <title>Deciphering the evolution and metabolism of an anammox bacterium from a community genome.</title>
        <authorList>
            <person name="Strous M."/>
            <person name="Pelletier E."/>
            <person name="Mangenot S."/>
            <person name="Rattei T."/>
            <person name="Lehner A."/>
            <person name="Taylor M.W."/>
            <person name="Horn M."/>
            <person name="Daims H."/>
            <person name="Bartol-Mavel D."/>
            <person name="Wincker P."/>
            <person name="Barbe V."/>
            <person name="Fonknechten N."/>
            <person name="Vallenet D."/>
            <person name="Segurens B."/>
            <person name="Schenowitz-Truong C."/>
            <person name="Medigue C."/>
            <person name="Collingro A."/>
            <person name="Snel B."/>
            <person name="Dutilh B.E."/>
            <person name="OpDenCamp H.J.M."/>
            <person name="vanDerDrift C."/>
            <person name="Cirpus I."/>
            <person name="vanDePas-Schoonen K.T."/>
            <person name="Harhangi H.R."/>
            <person name="vanNiftrik L."/>
            <person name="Schmid M."/>
            <person name="Keltjens J."/>
            <person name="vanDeVossenberg J."/>
            <person name="Kartal B."/>
            <person name="Meier H."/>
            <person name="Frishman D."/>
            <person name="Huynen M.A."/>
            <person name="Mewes H."/>
            <person name="Weissenbach J."/>
            <person name="Jetten M.S.M."/>
            <person name="Wagner M."/>
            <person name="LePaslier D."/>
        </authorList>
    </citation>
    <scope>NUCLEOTIDE SEQUENCE</scope>
</reference>
<reference evidence="11" key="3">
    <citation type="submission" date="2017-10" db="EMBL/GenBank/DDBJ databases">
        <authorList>
            <person name="Banno H."/>
            <person name="Chua N.-H."/>
        </authorList>
    </citation>
    <scope>NUCLEOTIDE SEQUENCE [LARGE SCALE GENOMIC DNA]</scope>
    <source>
        <strain evidence="11">Kuenenia_mbr1_ru-nijmegen</strain>
    </source>
</reference>
<feature type="transmembrane region" description="Helical" evidence="7">
    <location>
        <begin position="34"/>
        <end position="56"/>
    </location>
</feature>
<keyword evidence="5" id="KW-0408">Iron</keyword>
<keyword evidence="7" id="KW-0812">Transmembrane</keyword>